<keyword evidence="2" id="KW-1185">Reference proteome</keyword>
<evidence type="ECO:0000313" key="2">
    <source>
        <dbReference type="Proteomes" id="UP001151752"/>
    </source>
</evidence>
<reference evidence="1" key="2">
    <citation type="journal article" date="2023" name="Int. J. Mol. Sci.">
        <title>De Novo Assembly and Annotation of 11 Diverse Shrub Willow (Salix) Genomes Reveals Novel Gene Organization in Sex-Linked Regions.</title>
        <authorList>
            <person name="Hyden B."/>
            <person name="Feng K."/>
            <person name="Yates T.B."/>
            <person name="Jawdy S."/>
            <person name="Cereghino C."/>
            <person name="Smart L.B."/>
            <person name="Muchero W."/>
        </authorList>
    </citation>
    <scope>NUCLEOTIDE SEQUENCE</scope>
    <source>
        <tissue evidence="1">Shoot tip</tissue>
    </source>
</reference>
<dbReference type="Proteomes" id="UP001151752">
    <property type="component" value="Chromosome 1"/>
</dbReference>
<gene>
    <name evidence="1" type="ORF">OIU74_013709</name>
</gene>
<dbReference type="EMBL" id="JAPFFM010000016">
    <property type="protein sequence ID" value="KAJ6702610.1"/>
    <property type="molecule type" value="Genomic_DNA"/>
</dbReference>
<accession>A0A9Q0Q9N4</accession>
<sequence length="94" mass="11159">MGKMAFITKLATFNCIVFIAQTGLHRWRRRAILIRKGWDTLISGCWWKSWAATNIKHLRHSFEATRNMMQEVASLTKWTPRSTAKQKHWKTTRQ</sequence>
<proteinExistence type="predicted"/>
<organism evidence="1 2">
    <name type="scientific">Salix koriyanagi</name>
    <dbReference type="NCBI Taxonomy" id="2511006"/>
    <lineage>
        <taxon>Eukaryota</taxon>
        <taxon>Viridiplantae</taxon>
        <taxon>Streptophyta</taxon>
        <taxon>Embryophyta</taxon>
        <taxon>Tracheophyta</taxon>
        <taxon>Spermatophyta</taxon>
        <taxon>Magnoliopsida</taxon>
        <taxon>eudicotyledons</taxon>
        <taxon>Gunneridae</taxon>
        <taxon>Pentapetalae</taxon>
        <taxon>rosids</taxon>
        <taxon>fabids</taxon>
        <taxon>Malpighiales</taxon>
        <taxon>Salicaceae</taxon>
        <taxon>Saliceae</taxon>
        <taxon>Salix</taxon>
    </lineage>
</organism>
<name>A0A9Q0Q9N4_9ROSI</name>
<protein>
    <submittedName>
        <fullName evidence="1">Uncharacterized protein</fullName>
    </submittedName>
</protein>
<reference evidence="1" key="1">
    <citation type="submission" date="2022-11" db="EMBL/GenBank/DDBJ databases">
        <authorList>
            <person name="Hyden B.L."/>
            <person name="Feng K."/>
            <person name="Yates T."/>
            <person name="Jawdy S."/>
            <person name="Smart L.B."/>
            <person name="Muchero W."/>
        </authorList>
    </citation>
    <scope>NUCLEOTIDE SEQUENCE</scope>
    <source>
        <tissue evidence="1">Shoot tip</tissue>
    </source>
</reference>
<evidence type="ECO:0000313" key="1">
    <source>
        <dbReference type="EMBL" id="KAJ6702610.1"/>
    </source>
</evidence>
<comment type="caution">
    <text evidence="1">The sequence shown here is derived from an EMBL/GenBank/DDBJ whole genome shotgun (WGS) entry which is preliminary data.</text>
</comment>
<dbReference type="AlphaFoldDB" id="A0A9Q0Q9N4"/>